<feature type="domain" description="PA14" evidence="4">
    <location>
        <begin position="219"/>
        <end position="359"/>
    </location>
</feature>
<dbReference type="InterPro" id="IPR036116">
    <property type="entry name" value="FN3_sf"/>
</dbReference>
<dbReference type="Pfam" id="PF07691">
    <property type="entry name" value="PA14"/>
    <property type="match status" value="2"/>
</dbReference>
<organism evidence="5 6">
    <name type="scientific">Marinobacter guineae</name>
    <dbReference type="NCBI Taxonomy" id="432303"/>
    <lineage>
        <taxon>Bacteria</taxon>
        <taxon>Pseudomonadati</taxon>
        <taxon>Pseudomonadota</taxon>
        <taxon>Gammaproteobacteria</taxon>
        <taxon>Pseudomonadales</taxon>
        <taxon>Marinobacteraceae</taxon>
        <taxon>Marinobacter</taxon>
    </lineage>
</organism>
<comment type="caution">
    <text evidence="5">The sequence shown here is derived from an EMBL/GenBank/DDBJ whole genome shotgun (WGS) entry which is preliminary data.</text>
</comment>
<dbReference type="CDD" id="cd00063">
    <property type="entry name" value="FN3"/>
    <property type="match status" value="1"/>
</dbReference>
<dbReference type="Proteomes" id="UP000229044">
    <property type="component" value="Unassembled WGS sequence"/>
</dbReference>
<dbReference type="Gene3D" id="2.60.40.10">
    <property type="entry name" value="Immunoglobulins"/>
    <property type="match status" value="1"/>
</dbReference>
<sequence>MPRHILFILHCSAFLLAVCQTSQAQDLKKLPSTASLPESSVPGEVRIYYWDDITGDSIEALTANETYPESPDLTKTVTELQGVTSRGDNYGSLVRGYILPPATGLYTFYVSGDDETEFWLSSSYDASQKSKIAAVPDWTRSLNYSKYSSQRSPAIELSADKGYYFEIVHKEAGGGDHFSVAWDGPGFSREIISGQNIASYIVDSTSAPNVDGGLTSDVAYTNGFVGQYFQGRDFDRFLAARNDQTIYFQSSSGSFADGQLKDNFSARWYGEFTAPHPDGGRNYTFRVRTDDGFRLYVDGEKNLSAWRDQGASAYTTTVTFQPQQSVNLMMEYYEHGGAAVAQLSIIDDSTGAELKIGEVVRSPDLSVPSDTDSDGDGLSDTWELRNGLSPWLDDASEINNNRYTSVPTTPEPDTGTVTLSWTAPLTRVNGSSISLSEIQRYEIVYGDSPSDLSNTVVVGGAQTSAEISGLSSTTWYFSMKTVDTDGLKSESSKVLSHTVE</sequence>
<dbReference type="RefSeq" id="WP_099616458.1">
    <property type="nucleotide sequence ID" value="NZ_KZ319339.1"/>
</dbReference>
<dbReference type="PROSITE" id="PS50853">
    <property type="entry name" value="FN3"/>
    <property type="match status" value="1"/>
</dbReference>
<dbReference type="SMART" id="SM00758">
    <property type="entry name" value="PA14"/>
    <property type="match status" value="2"/>
</dbReference>
<feature type="domain" description="PA14" evidence="4">
    <location>
        <begin position="40"/>
        <end position="196"/>
    </location>
</feature>
<reference evidence="5 6" key="1">
    <citation type="submission" date="2017-09" db="EMBL/GenBank/DDBJ databases">
        <title>The draft genome sequences of Marinobacter guineae M3B.</title>
        <authorList>
            <person name="Cao J."/>
        </authorList>
    </citation>
    <scope>NUCLEOTIDE SEQUENCE [LARGE SCALE GENOMIC DNA]</scope>
    <source>
        <strain evidence="5 6">M3B</strain>
    </source>
</reference>
<evidence type="ECO:0000313" key="6">
    <source>
        <dbReference type="Proteomes" id="UP000229044"/>
    </source>
</evidence>
<dbReference type="Gene3D" id="2.60.120.1560">
    <property type="match status" value="1"/>
</dbReference>
<dbReference type="PANTHER" id="PTHR46769:SF2">
    <property type="entry name" value="FIBROCYSTIN-L ISOFORM 2 PRECURSOR-RELATED"/>
    <property type="match status" value="1"/>
</dbReference>
<feature type="domain" description="Fibronectin type-III" evidence="3">
    <location>
        <begin position="403"/>
        <end position="500"/>
    </location>
</feature>
<name>A0A2G1VHW3_9GAMM</name>
<evidence type="ECO:0000256" key="1">
    <source>
        <dbReference type="ARBA" id="ARBA00022729"/>
    </source>
</evidence>
<feature type="signal peptide" evidence="2">
    <location>
        <begin position="1"/>
        <end position="24"/>
    </location>
</feature>
<keyword evidence="1 2" id="KW-0732">Signal</keyword>
<evidence type="ECO:0000313" key="5">
    <source>
        <dbReference type="EMBL" id="PHQ26376.1"/>
    </source>
</evidence>
<dbReference type="InterPro" id="IPR003961">
    <property type="entry name" value="FN3_dom"/>
</dbReference>
<dbReference type="AlphaFoldDB" id="A0A2G1VHW3"/>
<dbReference type="InterPro" id="IPR013783">
    <property type="entry name" value="Ig-like_fold"/>
</dbReference>
<dbReference type="OrthoDB" id="9785394at2"/>
<dbReference type="SUPFAM" id="SSF49265">
    <property type="entry name" value="Fibronectin type III"/>
    <property type="match status" value="1"/>
</dbReference>
<evidence type="ECO:0008006" key="7">
    <source>
        <dbReference type="Google" id="ProtNLM"/>
    </source>
</evidence>
<feature type="chain" id="PRO_5013666228" description="PA14 domain-containing protein" evidence="2">
    <location>
        <begin position="25"/>
        <end position="500"/>
    </location>
</feature>
<evidence type="ECO:0000259" key="4">
    <source>
        <dbReference type="PROSITE" id="PS51820"/>
    </source>
</evidence>
<dbReference type="PROSITE" id="PS51820">
    <property type="entry name" value="PA14"/>
    <property type="match status" value="2"/>
</dbReference>
<accession>A0A2G1VHW3</accession>
<protein>
    <recommendedName>
        <fullName evidence="7">PA14 domain-containing protein</fullName>
    </recommendedName>
</protein>
<keyword evidence="6" id="KW-1185">Reference proteome</keyword>
<dbReference type="InterPro" id="IPR011658">
    <property type="entry name" value="PA14_dom"/>
</dbReference>
<dbReference type="EMBL" id="NTFI01000001">
    <property type="protein sequence ID" value="PHQ26376.1"/>
    <property type="molecule type" value="Genomic_DNA"/>
</dbReference>
<proteinExistence type="predicted"/>
<dbReference type="InterPro" id="IPR037524">
    <property type="entry name" value="PA14/GLEYA"/>
</dbReference>
<gene>
    <name evidence="5" type="ORF">CLH62_01905</name>
</gene>
<dbReference type="InterPro" id="IPR052387">
    <property type="entry name" value="Fibrocystin"/>
</dbReference>
<dbReference type="Gene3D" id="3.90.182.10">
    <property type="entry name" value="Toxin - Anthrax Protective Antigen,domain 1"/>
    <property type="match status" value="1"/>
</dbReference>
<evidence type="ECO:0000256" key="2">
    <source>
        <dbReference type="SAM" id="SignalP"/>
    </source>
</evidence>
<evidence type="ECO:0000259" key="3">
    <source>
        <dbReference type="PROSITE" id="PS50853"/>
    </source>
</evidence>
<dbReference type="SUPFAM" id="SSF56988">
    <property type="entry name" value="Anthrax protective antigen"/>
    <property type="match status" value="2"/>
</dbReference>
<dbReference type="PANTHER" id="PTHR46769">
    <property type="entry name" value="POLYCYSTIC KIDNEY AND HEPATIC DISEASE 1 (AUTOSOMAL RECESSIVE)-LIKE 1"/>
    <property type="match status" value="1"/>
</dbReference>